<dbReference type="InterPro" id="IPR045584">
    <property type="entry name" value="Pilin-like"/>
</dbReference>
<keyword evidence="1" id="KW-0812">Transmembrane</keyword>
<dbReference type="SUPFAM" id="SSF54523">
    <property type="entry name" value="Pili subunits"/>
    <property type="match status" value="1"/>
</dbReference>
<dbReference type="PANTHER" id="PTHR30093:SF2">
    <property type="entry name" value="TYPE II SECRETION SYSTEM PROTEIN H"/>
    <property type="match status" value="1"/>
</dbReference>
<keyword evidence="1" id="KW-1133">Transmembrane helix</keyword>
<evidence type="ECO:0000313" key="3">
    <source>
        <dbReference type="Proteomes" id="UP000576225"/>
    </source>
</evidence>
<dbReference type="PANTHER" id="PTHR30093">
    <property type="entry name" value="GENERAL SECRETION PATHWAY PROTEIN G"/>
    <property type="match status" value="1"/>
</dbReference>
<gene>
    <name evidence="2" type="ORF">HF882_00485</name>
</gene>
<evidence type="ECO:0000256" key="1">
    <source>
        <dbReference type="SAM" id="Phobius"/>
    </source>
</evidence>
<proteinExistence type="predicted"/>
<accession>A0A848APW5</accession>
<comment type="caution">
    <text evidence="2">The sequence shown here is derived from an EMBL/GenBank/DDBJ whole genome shotgun (WGS) entry which is preliminary data.</text>
</comment>
<dbReference type="AlphaFoldDB" id="A0A848APW5"/>
<protein>
    <submittedName>
        <fullName evidence="2">DUF1559 domain-containing protein</fullName>
    </submittedName>
</protein>
<dbReference type="Gene3D" id="3.30.700.10">
    <property type="entry name" value="Glycoprotein, Type 4 Pilin"/>
    <property type="match status" value="1"/>
</dbReference>
<feature type="transmembrane region" description="Helical" evidence="1">
    <location>
        <begin position="6"/>
        <end position="31"/>
    </location>
</feature>
<dbReference type="NCBIfam" id="TIGR02532">
    <property type="entry name" value="IV_pilin_GFxxxE"/>
    <property type="match status" value="1"/>
</dbReference>
<dbReference type="EMBL" id="JABAEW010000001">
    <property type="protein sequence ID" value="NMD85051.1"/>
    <property type="molecule type" value="Genomic_DNA"/>
</dbReference>
<reference evidence="2 3" key="1">
    <citation type="submission" date="2020-04" db="EMBL/GenBank/DDBJ databases">
        <authorList>
            <person name="Hitch T.C.A."/>
            <person name="Wylensek D."/>
            <person name="Clavel T."/>
        </authorList>
    </citation>
    <scope>NUCLEOTIDE SEQUENCE [LARGE SCALE GENOMIC DNA]</scope>
    <source>
        <strain evidence="2 3">COR2-253-APC-1A</strain>
    </source>
</reference>
<dbReference type="Proteomes" id="UP000576225">
    <property type="component" value="Unassembled WGS sequence"/>
</dbReference>
<dbReference type="RefSeq" id="WP_168961160.1">
    <property type="nucleotide sequence ID" value="NZ_JABAEW010000001.1"/>
</dbReference>
<organism evidence="2 3">
    <name type="scientific">Victivallis vadensis</name>
    <dbReference type="NCBI Taxonomy" id="172901"/>
    <lineage>
        <taxon>Bacteria</taxon>
        <taxon>Pseudomonadati</taxon>
        <taxon>Lentisphaerota</taxon>
        <taxon>Lentisphaeria</taxon>
        <taxon>Victivallales</taxon>
        <taxon>Victivallaceae</taxon>
        <taxon>Victivallis</taxon>
    </lineage>
</organism>
<sequence length="267" mass="28945">MKQTGTYFTLIELLVVIAIIAVLAAMLLPALNRAREKARAISCMNNLKTCGFAFLSYSGDNKGIMPVMHSGVAFPWVCFFGRFDNGVMGAVNQTSDLVGSYYSKVASCPSAPNPLTYGNAANAGRRTYGMINPRNFVKVNNTGWYTLWDTDLTAEFGYPWLRGTGNVFYIASSRLKSPGRFILLADTVVGDNSTGINANQSQKGGEYSYFYIDSVQTDGAYIGLRHGNRANVAMADGHVENLGSAELFASPLKVKVLAEAEGVVIQR</sequence>
<dbReference type="InterPro" id="IPR027558">
    <property type="entry name" value="Pre_pil_HX9DG_C"/>
</dbReference>
<evidence type="ECO:0000313" key="2">
    <source>
        <dbReference type="EMBL" id="NMD85051.1"/>
    </source>
</evidence>
<dbReference type="NCBIfam" id="TIGR04294">
    <property type="entry name" value="pre_pil_HX9DG"/>
    <property type="match status" value="1"/>
</dbReference>
<name>A0A848APW5_9BACT</name>
<keyword evidence="1" id="KW-0472">Membrane</keyword>
<dbReference type="InterPro" id="IPR012902">
    <property type="entry name" value="N_methyl_site"/>
</dbReference>